<organism evidence="2">
    <name type="scientific">Siphoviridae sp. ctJLm32</name>
    <dbReference type="NCBI Taxonomy" id="2825431"/>
    <lineage>
        <taxon>Viruses</taxon>
        <taxon>Duplodnaviria</taxon>
        <taxon>Heunggongvirae</taxon>
        <taxon>Uroviricota</taxon>
        <taxon>Caudoviricetes</taxon>
    </lineage>
</organism>
<feature type="domain" description="Phage head morphogenesis" evidence="1">
    <location>
        <begin position="182"/>
        <end position="288"/>
    </location>
</feature>
<evidence type="ECO:0000313" key="2">
    <source>
        <dbReference type="EMBL" id="DAF92759.1"/>
    </source>
</evidence>
<dbReference type="NCBIfam" id="TIGR01641">
    <property type="entry name" value="phageSPP1_gp7"/>
    <property type="match status" value="1"/>
</dbReference>
<reference evidence="2" key="1">
    <citation type="journal article" date="2021" name="Proc. Natl. Acad. Sci. U.S.A.">
        <title>A Catalog of Tens of Thousands of Viruses from Human Metagenomes Reveals Hidden Associations with Chronic Diseases.</title>
        <authorList>
            <person name="Tisza M.J."/>
            <person name="Buck C.B."/>
        </authorList>
    </citation>
    <scope>NUCLEOTIDE SEQUENCE</scope>
    <source>
        <strain evidence="2">CtJLm32</strain>
    </source>
</reference>
<dbReference type="InterPro" id="IPR006528">
    <property type="entry name" value="Phage_head_morphogenesis_dom"/>
</dbReference>
<accession>A0A8S5UE30</accession>
<dbReference type="EMBL" id="BK016072">
    <property type="protein sequence ID" value="DAF92759.1"/>
    <property type="molecule type" value="Genomic_DNA"/>
</dbReference>
<name>A0A8S5UE30_9CAUD</name>
<evidence type="ECO:0000259" key="1">
    <source>
        <dbReference type="Pfam" id="PF04233"/>
    </source>
</evidence>
<dbReference type="Pfam" id="PF04233">
    <property type="entry name" value="Phage_Mu_F"/>
    <property type="match status" value="1"/>
</dbReference>
<sequence>MYWQNRQKQLTKALEKSEAELKKRLTTAYDEQYSKLEKEIAAYYQTYGTDNVIEYRKLMQALPEKEYNILMRDIELFCVRHPEYAHLAPARRSAYIINRLEGLQMSVELERLELMAEEESQLKAHLDEIDKRGYEAVIEKTGAVGTVNRDIVKAVVNTDWSKSGNFSSKIWTRTANLAKVLNSEISAGFARGDNYQKLTKTLRQKFSVSQNEAMRLVYTEGTYVLNESTAQAIEQTFDYYSIAPIEDGKACQVCLDIAASTKASPVRYSARIAGVNFPPFHPWCRCSTYIVIPDKQAWIENYVRTHGGDPTVSSEQKDKARELVRAFT</sequence>
<proteinExistence type="predicted"/>
<protein>
    <submittedName>
        <fullName evidence="2">Minor capsid protein</fullName>
    </submittedName>
</protein>